<dbReference type="PROSITE" id="PS51281">
    <property type="entry name" value="TAP_C"/>
    <property type="match status" value="1"/>
</dbReference>
<keyword evidence="3" id="KW-1185">Reference proteome</keyword>
<dbReference type="OMA" id="VFAYDCL"/>
<sequence>MLSFANPTTPTTVLTTSSNLMYHQQQQLTQEQVTKLYMISHLSQVTGESQDKCAHYLTFFGWNMEACLQATVAFCRELCEKYGMINLFLARRIAEESQFNIQLCLSRMELVMKLMSQTRLIHVFAYDCLVQYQWNFDVSLKRCIELIAIQRLPSHAFLQQQQQQPFSTTFSMTGNSMSTNNNHGLSVMVPQQQQQPNTVFTSLQQTQNDYHSQPRRTTIVQRRN</sequence>
<dbReference type="GeneID" id="68114767"/>
<proteinExistence type="predicted"/>
<reference evidence="2 3" key="1">
    <citation type="journal article" date="2019" name="Sci. Rep.">
        <title>Nanopore sequencing improves the draft genome of the human pathogenic amoeba Naegleria fowleri.</title>
        <authorList>
            <person name="Liechti N."/>
            <person name="Schurch N."/>
            <person name="Bruggmann R."/>
            <person name="Wittwer M."/>
        </authorList>
    </citation>
    <scope>NUCLEOTIDE SEQUENCE [LARGE SCALE GENOMIC DNA]</scope>
    <source>
        <strain evidence="2 3">ATCC 30894</strain>
    </source>
</reference>
<dbReference type="AlphaFoldDB" id="A0A6A5CBF8"/>
<dbReference type="GO" id="GO:0051028">
    <property type="term" value="P:mRNA transport"/>
    <property type="evidence" value="ECO:0007669"/>
    <property type="project" value="InterPro"/>
</dbReference>
<dbReference type="GO" id="GO:0005634">
    <property type="term" value="C:nucleus"/>
    <property type="evidence" value="ECO:0007669"/>
    <property type="project" value="InterPro"/>
</dbReference>
<dbReference type="InterPro" id="IPR009060">
    <property type="entry name" value="UBA-like_sf"/>
</dbReference>
<dbReference type="Proteomes" id="UP000444721">
    <property type="component" value="Unassembled WGS sequence"/>
</dbReference>
<dbReference type="SUPFAM" id="SSF46934">
    <property type="entry name" value="UBA-like"/>
    <property type="match status" value="1"/>
</dbReference>
<dbReference type="Gene3D" id="1.10.8.10">
    <property type="entry name" value="DNA helicase RuvA subunit, C-terminal domain"/>
    <property type="match status" value="1"/>
</dbReference>
<gene>
    <name evidence="2" type="ORF">FDP41_007549</name>
</gene>
<dbReference type="VEuPathDB" id="AmoebaDB:NfTy_003850"/>
<comment type="caution">
    <text evidence="2">The sequence shown here is derived from an EMBL/GenBank/DDBJ whole genome shotgun (WGS) entry which is preliminary data.</text>
</comment>
<dbReference type="OrthoDB" id="10401878at2759"/>
<dbReference type="Pfam" id="PF03943">
    <property type="entry name" value="TAP_C"/>
    <property type="match status" value="1"/>
</dbReference>
<evidence type="ECO:0000313" key="3">
    <source>
        <dbReference type="Proteomes" id="UP000444721"/>
    </source>
</evidence>
<accession>A0A6A5CBF8</accession>
<dbReference type="VEuPathDB" id="AmoebaDB:FDP41_007549"/>
<dbReference type="RefSeq" id="XP_044569085.1">
    <property type="nucleotide sequence ID" value="XM_044711306.1"/>
</dbReference>
<evidence type="ECO:0000313" key="2">
    <source>
        <dbReference type="EMBL" id="KAF0984372.1"/>
    </source>
</evidence>
<protein>
    <recommendedName>
        <fullName evidence="1">TAP-C domain-containing protein</fullName>
    </recommendedName>
</protein>
<dbReference type="VEuPathDB" id="AmoebaDB:NF0002040"/>
<evidence type="ECO:0000259" key="1">
    <source>
        <dbReference type="PROSITE" id="PS51281"/>
    </source>
</evidence>
<feature type="domain" description="TAP-C" evidence="1">
    <location>
        <begin position="105"/>
        <end position="160"/>
    </location>
</feature>
<dbReference type="InterPro" id="IPR005637">
    <property type="entry name" value="TAP_C_dom"/>
</dbReference>
<dbReference type="SMART" id="SM00804">
    <property type="entry name" value="TAP_C"/>
    <property type="match status" value="1"/>
</dbReference>
<dbReference type="EMBL" id="VFQX01000003">
    <property type="protein sequence ID" value="KAF0984372.1"/>
    <property type="molecule type" value="Genomic_DNA"/>
</dbReference>
<name>A0A6A5CBF8_NAEFO</name>
<organism evidence="2 3">
    <name type="scientific">Naegleria fowleri</name>
    <name type="common">Brain eating amoeba</name>
    <dbReference type="NCBI Taxonomy" id="5763"/>
    <lineage>
        <taxon>Eukaryota</taxon>
        <taxon>Discoba</taxon>
        <taxon>Heterolobosea</taxon>
        <taxon>Tetramitia</taxon>
        <taxon>Eutetramitia</taxon>
        <taxon>Vahlkampfiidae</taxon>
        <taxon>Naegleria</taxon>
    </lineage>
</organism>